<comment type="caution">
    <text evidence="1">The sequence shown here is derived from an EMBL/GenBank/DDBJ whole genome shotgun (WGS) entry which is preliminary data.</text>
</comment>
<organism evidence="1 2">
    <name type="scientific">Heyndrickxia shackletonii</name>
    <dbReference type="NCBI Taxonomy" id="157838"/>
    <lineage>
        <taxon>Bacteria</taxon>
        <taxon>Bacillati</taxon>
        <taxon>Bacillota</taxon>
        <taxon>Bacilli</taxon>
        <taxon>Bacillales</taxon>
        <taxon>Bacillaceae</taxon>
        <taxon>Heyndrickxia</taxon>
    </lineage>
</organism>
<sequence>MSSNQVLINAESKTIVAKSEEAKVVLYAVKSDGMYRNFEMKINKGMRFFPFWLNVTNPTYAPEILYKDINRDGIKDLIIVLTRGYGTGARDSEVHVFHKIRTNIGEVDKENLVDNPTAIILKNVKTSLSKHQAIVRIGNRKTIINIDSLHIPQEHLFSDIALGNIKHYDVINDHLVASVSAQISPTTFIGMLEITYEFKDKMYQAKKIEFKRVK</sequence>
<reference evidence="1 2" key="1">
    <citation type="submission" date="2015-09" db="EMBL/GenBank/DDBJ databases">
        <title>Genome sequencing project for genomic taxonomy and phylogenomics of Bacillus-like bacteria.</title>
        <authorList>
            <person name="Liu B."/>
            <person name="Wang J."/>
            <person name="Zhu Y."/>
            <person name="Liu G."/>
            <person name="Chen Q."/>
            <person name="Chen Z."/>
            <person name="Lan J."/>
            <person name="Che J."/>
            <person name="Ge C."/>
            <person name="Shi H."/>
            <person name="Pan Z."/>
            <person name="Liu X."/>
        </authorList>
    </citation>
    <scope>NUCLEOTIDE SEQUENCE [LARGE SCALE GENOMIC DNA]</scope>
    <source>
        <strain evidence="1 2">LMG 18435</strain>
    </source>
</reference>
<name>A0A0Q3WRW4_9BACI</name>
<evidence type="ECO:0000313" key="2">
    <source>
        <dbReference type="Proteomes" id="UP000051888"/>
    </source>
</evidence>
<dbReference type="AlphaFoldDB" id="A0A0Q3WRW4"/>
<protein>
    <submittedName>
        <fullName evidence="1">Uncharacterized protein</fullName>
    </submittedName>
</protein>
<accession>A0A0Q3WRW4</accession>
<proteinExistence type="predicted"/>
<gene>
    <name evidence="1" type="ORF">AN964_24775</name>
</gene>
<dbReference type="EMBL" id="LJJC01000015">
    <property type="protein sequence ID" value="KQL50927.1"/>
    <property type="molecule type" value="Genomic_DNA"/>
</dbReference>
<dbReference type="PATRIC" id="fig|157838.3.peg.5454"/>
<evidence type="ECO:0000313" key="1">
    <source>
        <dbReference type="EMBL" id="KQL50927.1"/>
    </source>
</evidence>
<keyword evidence="2" id="KW-1185">Reference proteome</keyword>
<dbReference type="Proteomes" id="UP000051888">
    <property type="component" value="Unassembled WGS sequence"/>
</dbReference>